<name>A0A9K3PP62_9STRA</name>
<organism evidence="2 3">
    <name type="scientific">Nitzschia inconspicua</name>
    <dbReference type="NCBI Taxonomy" id="303405"/>
    <lineage>
        <taxon>Eukaryota</taxon>
        <taxon>Sar</taxon>
        <taxon>Stramenopiles</taxon>
        <taxon>Ochrophyta</taxon>
        <taxon>Bacillariophyta</taxon>
        <taxon>Bacillariophyceae</taxon>
        <taxon>Bacillariophycidae</taxon>
        <taxon>Bacillariales</taxon>
        <taxon>Bacillariaceae</taxon>
        <taxon>Nitzschia</taxon>
    </lineage>
</organism>
<dbReference type="EMBL" id="JAGRRH010000016">
    <property type="protein sequence ID" value="KAG7354373.1"/>
    <property type="molecule type" value="Genomic_DNA"/>
</dbReference>
<feature type="signal peptide" evidence="1">
    <location>
        <begin position="1"/>
        <end position="15"/>
    </location>
</feature>
<reference evidence="2" key="1">
    <citation type="journal article" date="2021" name="Sci. Rep.">
        <title>Diploid genomic architecture of Nitzschia inconspicua, an elite biomass production diatom.</title>
        <authorList>
            <person name="Oliver A."/>
            <person name="Podell S."/>
            <person name="Pinowska A."/>
            <person name="Traller J.C."/>
            <person name="Smith S.R."/>
            <person name="McClure R."/>
            <person name="Beliaev A."/>
            <person name="Bohutskyi P."/>
            <person name="Hill E.A."/>
            <person name="Rabines A."/>
            <person name="Zheng H."/>
            <person name="Allen L.Z."/>
            <person name="Kuo A."/>
            <person name="Grigoriev I.V."/>
            <person name="Allen A.E."/>
            <person name="Hazlebeck D."/>
            <person name="Allen E.E."/>
        </authorList>
    </citation>
    <scope>NUCLEOTIDE SEQUENCE</scope>
    <source>
        <strain evidence="2">Hildebrandi</strain>
    </source>
</reference>
<gene>
    <name evidence="2" type="ORF">IV203_003729</name>
</gene>
<reference evidence="2" key="2">
    <citation type="submission" date="2021-04" db="EMBL/GenBank/DDBJ databases">
        <authorList>
            <person name="Podell S."/>
        </authorList>
    </citation>
    <scope>NUCLEOTIDE SEQUENCE</scope>
    <source>
        <strain evidence="2">Hildebrandi</strain>
    </source>
</reference>
<evidence type="ECO:0008006" key="4">
    <source>
        <dbReference type="Google" id="ProtNLM"/>
    </source>
</evidence>
<accession>A0A9K3PP62</accession>
<feature type="chain" id="PRO_5039908209" description="Lipoprotein" evidence="1">
    <location>
        <begin position="16"/>
        <end position="345"/>
    </location>
</feature>
<evidence type="ECO:0000313" key="2">
    <source>
        <dbReference type="EMBL" id="KAG7354373.1"/>
    </source>
</evidence>
<dbReference type="Proteomes" id="UP000693970">
    <property type="component" value="Unassembled WGS sequence"/>
</dbReference>
<evidence type="ECO:0000256" key="1">
    <source>
        <dbReference type="SAM" id="SignalP"/>
    </source>
</evidence>
<keyword evidence="1" id="KW-0732">Signal</keyword>
<protein>
    <recommendedName>
        <fullName evidence="4">Lipoprotein</fullName>
    </recommendedName>
</protein>
<keyword evidence="3" id="KW-1185">Reference proteome</keyword>
<proteinExistence type="predicted"/>
<comment type="caution">
    <text evidence="2">The sequence shown here is derived from an EMBL/GenBank/DDBJ whole genome shotgun (WGS) entry which is preliminary data.</text>
</comment>
<evidence type="ECO:0000313" key="3">
    <source>
        <dbReference type="Proteomes" id="UP000693970"/>
    </source>
</evidence>
<sequence>MKFMSLFCSLGGVGALSGCDSLKKDQAAGNRKNPSNLEYQPDVCHGEKFADLCKGVSEQSSSGLPYLSVSSKLLCVEDCSLDLFIRMLDASYSFHDHSCTPMVLPTDPPARPTPNDDAWILHMFSSSVKKDTKSSLESLLVHMPLSMFSCVELLNVEAWIHPDLYQEMTIDAMSHICLTQYSLALKLAMASQERSNKPGANPNTGYPARSLNLASTQEIVILEDMINLNPSFGCAKKGVLIHGSVCRLVDDSETGRALQETTGNGVFLYYDGTIRSGTVLWYKADLGKGRIQPDDNVCAESLCFHCRKMDRSVMYTANQSILFRVIWKANPDSGGMDRLAELIGH</sequence>
<dbReference type="PROSITE" id="PS51257">
    <property type="entry name" value="PROKAR_LIPOPROTEIN"/>
    <property type="match status" value="1"/>
</dbReference>
<dbReference type="AlphaFoldDB" id="A0A9K3PP62"/>